<comment type="caution">
    <text evidence="4">The sequence shown here is derived from an EMBL/GenBank/DDBJ whole genome shotgun (WGS) entry which is preliminary data.</text>
</comment>
<reference evidence="4" key="1">
    <citation type="submission" date="2021-02" db="EMBL/GenBank/DDBJ databases">
        <authorList>
            <person name="Dougan E. K."/>
            <person name="Rhodes N."/>
            <person name="Thang M."/>
            <person name="Chan C."/>
        </authorList>
    </citation>
    <scope>NUCLEOTIDE SEQUENCE</scope>
</reference>
<evidence type="ECO:0000256" key="2">
    <source>
        <dbReference type="SAM" id="MobiDB-lite"/>
    </source>
</evidence>
<feature type="region of interest" description="Disordered" evidence="2">
    <location>
        <begin position="188"/>
        <end position="217"/>
    </location>
</feature>
<feature type="region of interest" description="Disordered" evidence="2">
    <location>
        <begin position="1458"/>
        <end position="1480"/>
    </location>
</feature>
<gene>
    <name evidence="4" type="ORF">SNAT2548_LOCUS16852</name>
</gene>
<organism evidence="4 5">
    <name type="scientific">Symbiodinium natans</name>
    <dbReference type="NCBI Taxonomy" id="878477"/>
    <lineage>
        <taxon>Eukaryota</taxon>
        <taxon>Sar</taxon>
        <taxon>Alveolata</taxon>
        <taxon>Dinophyceae</taxon>
        <taxon>Suessiales</taxon>
        <taxon>Symbiodiniaceae</taxon>
        <taxon>Symbiodinium</taxon>
    </lineage>
</organism>
<feature type="region of interest" description="Disordered" evidence="2">
    <location>
        <begin position="2061"/>
        <end position="2082"/>
    </location>
</feature>
<evidence type="ECO:0000259" key="3">
    <source>
        <dbReference type="Pfam" id="PF00078"/>
    </source>
</evidence>
<keyword evidence="5" id="KW-1185">Reference proteome</keyword>
<feature type="compositionally biased region" description="Polar residues" evidence="2">
    <location>
        <begin position="2073"/>
        <end position="2082"/>
    </location>
</feature>
<evidence type="ECO:0000256" key="1">
    <source>
        <dbReference type="SAM" id="Coils"/>
    </source>
</evidence>
<dbReference type="Proteomes" id="UP000604046">
    <property type="component" value="Unassembled WGS sequence"/>
</dbReference>
<proteinExistence type="predicted"/>
<sequence>MAGGRYHVCKKCGPASWIFAAKVWDTLPEEACVQLKEAGFEAKPARTEDVDLVALLQQHVGDLPQVIVDALPATPTPDPRQEGKEAGDVLRSSVGKLRDLGQRKLRLQEEIDTAKDNLRAMLHKMQDIQNAIEEAKVEVAKTTKEYEDKVVKHCAEEVNNGVESVLQALGMQEASLTEEQKRKLEALKSDEAKRRRMQVDPGLPPGLPPSQASVMQHEAEAEPRQGEQWGARLGMVSRLQFCVGCAEDGPPMNVPWYPVVLSQQKNPTTSQQGFPSVESNMVGLFEDDEPTDPLTLEYLVVHKMNLKVCSANVTRWRSSHRKWAHTLSPDILMIIVTFHASQGCGYVIVALRSKGVDFNWISLYLESGTGLDSPVNDLILSSLTQHLSLLQGMWVVGGDFNVPIQDFLNSRYEERWQGRVVGSGSPTAGGDSELDFFVVHPSLHSLSTVRLSFDTPFKPHGLLTLDVPVHSLQLRVPTIRSVVSPAPSSFHASSPVQLVQILDVSCQEESSIALGQWSRDLQSEAQATTGKGWWVDLPRRPLASHPVGGGAWTGGPMAIWDRWRTWLQTGMVPKSSEAFASIPPDDPLLPVLKDWVHADDRSSLTPSGWKRRKMITSAPFTAPFELTSKPWNGRIGSSLPPYKRLEFWCEVWQGNLVSPAALQGEVWDALCDLAREQVRSLPKHSASSVAKICAAKNPKKGGPDGWDFNDLRDLPRDAYAVLADAFNKMEEDLVIPLQVSQVQIVLLAKSALKERPIGLTSVLWRLWCKTRRFLVGQWLDSYIPDHPFDSAIPGRTSLDVALARKCSKESARVKGLHTVSLFVDINGFYDSVSWQRLCEQGLRLSFPALALCLSLRLYQGGRTVVGESQPSPTIFPGRGMIQGCPYAPTLAKLTMSEPLHRLKRVTGLDHCDVWLDDVADSLHASPDIAAGAAYEAFRVLKSSLQAEGLVLSQEKTKFVAGTPRSAAALRKLLRPGDPDLVDVVKDLGLDSGSGRRRRTTTAQKRFRVGGLRNLKLGKLRIPSRRVRLRLHRSSLVTSGLYGHEAQGVAPKHMKTMRAAVARHTGRSRYGSTDTILDMTAHEVQDPYLIVVTQHVESLFRMMARCNRMGWEAVKDTWRVVWKRLEAAKHGWSVVTGPISAMCQYLRDLQVDGHDPSRWVFEERVLEIKPSEVSVVCQTSSFLTDIIKTQRSRRMGSASSAAGAGGGVDWTVPRRLLKSVRAKTTRYAYRAVFQGSILHNGNGGKDVCKFCGDSGTTLRHLMYECPSFPGGMRLPGYVLAEKRRFPEDCLWLRGMLPLKYLPVAPSGDLEVVKTGVFLTSSQVVADGLVVATDASGGMFTKANQCADELAGKRAATISPVAGWKVQDLDRLVGPGKTKEVVSLPGTSARAAGPAREPAPKPASRAKKKKELPSGGGSWWFQLFGSTGGEGMAEEASGSRVRCGIAFGSVQFNTFPSTWEARARPPADPAHEAEESPWGRRQRMRREAQDFTPGVHAAGEAASYIKRPTSPPHFLPPELTLTWDPIRQVVVEARVLPRLGWGQSRVGYQLSQALVLKLTDDASLNGPEIEMARRFPRLMAREWLQENAANGLRVHSYLLATLATLLHLYVCGVDAKDVGISNLSHRPQGTRMVPLPAFIDANNWGPEWRLWKQSCSTGGIQFPSLWAEDTHWVTLSRLLKKVIVDALPATPTPDPRQETETAGGDRHTDNLRAMLHKMQDIQNAIEEAKVEVAKTTKEYEDKVVKHCAEEVNNGVESVLQALGMQEASLTEEQKRKLEALKSDEAKRRRMQEEQWGARLGMVSRLQFCVGCAEDGPPMNDWGRFRLERNVYQQKIPHQYPVVLSQQKNPTTSQQGFPSVESNMVGLFEDDEPTDPLTLEYLVVHKMNLKVCSANVTRWRSSHRKWAHTLSPDILMIIVTFHASQGCGYVIVALRSKGVDFNWISLYLESGTGLDSPVNDLILSSLTQHLSLLQGMWVVGGDFNVPIQDFLNSRYEERWQGRVVGSGSLTAGGDSEIDFFVVHPSLHSLSTVRLSFDTPFKPHGLLTLDVGGVPGSLLLPRKLPSPGGPDLEVASQEESSTALGQWSRDLQSEAQATTGKGLWVDLPRRPLASHPVGGGAWTGGPMAIWDRWRTWLQTGMDWVHADDRSSLTRELVPQVETKYKEALASQTSQNSESYSKWLEEAQNDHLRPLYRSLRADEQTLERPYREFTPLARPYKRLEFWCEVWQGNLLSPAPLQGEVWDALCDLAREQVRSLPKHSASSVAKICAAKNPKKGGPDGWDFNDLRDLPRDAYAVLADAFNKMEEDLVIPLQVSQVQIVLLAKSALKERPIGLTSVLWRLWCKSRRFLVGQWLDSYIPDHPFDSAIPGRTSLDVALARKCSKESARVKGLHTVSLFVDINGFYDSVSWRRLCEQGLRLSFPALALCLSLRLYQGGRTVVGESQPSPTIFPGRGMIQGCPYAPTLAKLTMSEPLHRLKRVTGLDHCDVWLDDVSADSLHASPDIAAGAAYEAFRVLKSSLQAEGLVLSQEKTKFVAGTPRSAAALRKLLRPGDPDIVDVVKDLGLDSGSGRRRRTTTAQKRFRVGGLRNLKLGKLRIPSRRVRLRLHRSSVVTSGLYGHEAQGVAPKHMKTMRAAVARHAGRSRYGSTDTILDMTAHEVQDPYLIVVTQHVESLFRMMARCNRMGWEAVKDTWRVVWKRLEAAKHGWSVVTGPISAMCQYLRDLQVDGHDPSRWVFEERALEIKPSEVSVVCQTSSFLTDIIKTQRLGSASSAAGAGGGVDWTVPRRLLKSVVHSP</sequence>
<accession>A0A812NQ65</accession>
<dbReference type="InterPro" id="IPR036691">
    <property type="entry name" value="Endo/exonu/phosph_ase_sf"/>
</dbReference>
<dbReference type="InterPro" id="IPR000477">
    <property type="entry name" value="RT_dom"/>
</dbReference>
<keyword evidence="1" id="KW-0175">Coiled coil</keyword>
<dbReference type="Gene3D" id="3.60.10.10">
    <property type="entry name" value="Endonuclease/exonuclease/phosphatase"/>
    <property type="match status" value="1"/>
</dbReference>
<feature type="compositionally biased region" description="Basic and acidic residues" evidence="2">
    <location>
        <begin position="1459"/>
        <end position="1476"/>
    </location>
</feature>
<feature type="coiled-coil region" evidence="1">
    <location>
        <begin position="97"/>
        <end position="145"/>
    </location>
</feature>
<evidence type="ECO:0000313" key="4">
    <source>
        <dbReference type="EMBL" id="CAE7321606.1"/>
    </source>
</evidence>
<feature type="region of interest" description="Disordered" evidence="2">
    <location>
        <begin position="1378"/>
        <end position="1412"/>
    </location>
</feature>
<dbReference type="EMBL" id="CAJNDS010002093">
    <property type="protein sequence ID" value="CAE7321606.1"/>
    <property type="molecule type" value="Genomic_DNA"/>
</dbReference>
<feature type="coiled-coil region" evidence="1">
    <location>
        <begin position="1709"/>
        <end position="1736"/>
    </location>
</feature>
<dbReference type="Pfam" id="PF00078">
    <property type="entry name" value="RVT_1"/>
    <property type="match status" value="2"/>
</dbReference>
<protein>
    <recommendedName>
        <fullName evidence="3">Reverse transcriptase domain-containing protein</fullName>
    </recommendedName>
</protein>
<name>A0A812NQ65_9DINO</name>
<feature type="domain" description="Reverse transcriptase" evidence="3">
    <location>
        <begin position="792"/>
        <end position="960"/>
    </location>
</feature>
<evidence type="ECO:0000313" key="5">
    <source>
        <dbReference type="Proteomes" id="UP000604046"/>
    </source>
</evidence>
<dbReference type="SUPFAM" id="SSF56219">
    <property type="entry name" value="DNase I-like"/>
    <property type="match status" value="2"/>
</dbReference>
<feature type="domain" description="Reverse transcriptase" evidence="3">
    <location>
        <begin position="2371"/>
        <end position="2534"/>
    </location>
</feature>